<comment type="similarity">
    <text evidence="4">Belongs to the IWR1/SLC7A6OS family.</text>
</comment>
<evidence type="ECO:0000256" key="6">
    <source>
        <dbReference type="ARBA" id="ARBA00022448"/>
    </source>
</evidence>
<feature type="compositionally biased region" description="Basic and acidic residues" evidence="10">
    <location>
        <begin position="278"/>
        <end position="295"/>
    </location>
</feature>
<feature type="region of interest" description="Disordered" evidence="10">
    <location>
        <begin position="253"/>
        <end position="298"/>
    </location>
</feature>
<dbReference type="Ensembl" id="ENSACLT00000033460.2">
    <property type="protein sequence ID" value="ENSACLP00000032689.1"/>
    <property type="gene ID" value="ENSACLG00000022156.2"/>
</dbReference>
<dbReference type="PANTHER" id="PTHR31196:SF2">
    <property type="entry name" value="RNA POLYMERASE II NUCLEAR LOCALIZATION PROTEIN SLC7A6OS-RELATED"/>
    <property type="match status" value="1"/>
</dbReference>
<dbReference type="InterPro" id="IPR013883">
    <property type="entry name" value="TF_Iwr1_dom"/>
</dbReference>
<feature type="compositionally biased region" description="Acidic residues" evidence="10">
    <location>
        <begin position="253"/>
        <end position="263"/>
    </location>
</feature>
<name>A0A3P8QUC9_ASTCA</name>
<dbReference type="AlphaFoldDB" id="A0A3P8QUC9"/>
<evidence type="ECO:0000313" key="13">
    <source>
        <dbReference type="Proteomes" id="UP000265100"/>
    </source>
</evidence>
<keyword evidence="6" id="KW-0813">Transport</keyword>
<dbReference type="PANTHER" id="PTHR31196">
    <property type="entry name" value="RNA POLYMERASE II NUCLEAR LOCALIZATION PROTEIN SLC7A6OS-RELATED"/>
    <property type="match status" value="1"/>
</dbReference>
<evidence type="ECO:0000256" key="10">
    <source>
        <dbReference type="SAM" id="MobiDB-lite"/>
    </source>
</evidence>
<dbReference type="GO" id="GO:0061053">
    <property type="term" value="P:somite development"/>
    <property type="evidence" value="ECO:0007669"/>
    <property type="project" value="Ensembl"/>
</dbReference>
<dbReference type="Bgee" id="ENSACLG00000022156">
    <property type="expression patterns" value="Expressed in testis and 8 other cell types or tissues"/>
</dbReference>
<reference evidence="12" key="3">
    <citation type="submission" date="2025-08" db="UniProtKB">
        <authorList>
            <consortium name="Ensembl"/>
        </authorList>
    </citation>
    <scope>IDENTIFICATION</scope>
</reference>
<keyword evidence="7" id="KW-0963">Cytoplasm</keyword>
<evidence type="ECO:0000256" key="4">
    <source>
        <dbReference type="ARBA" id="ARBA00010218"/>
    </source>
</evidence>
<dbReference type="OrthoDB" id="6255506at2759"/>
<evidence type="ECO:0000256" key="7">
    <source>
        <dbReference type="ARBA" id="ARBA00022490"/>
    </source>
</evidence>
<keyword evidence="9" id="KW-0539">Nucleus</keyword>
<dbReference type="Proteomes" id="UP000265100">
    <property type="component" value="Chromosome 1"/>
</dbReference>
<dbReference type="GO" id="GO:0005634">
    <property type="term" value="C:nucleus"/>
    <property type="evidence" value="ECO:0007669"/>
    <property type="project" value="UniProtKB-SubCell"/>
</dbReference>
<sequence>MDPNTTILRVKRKRGTDPADALLLACKRIRPETSQSSGETVPEPNEAEVENSVFKLVATVATQEAPVQTQVRQALARPRTAHALRTSAASSQRILGDLRSTKWSTRREERYRILSSHRAGLSAPAEQQTPQMGASECVEETGKETDKCWGLGEIQVVDLIHEDGEDQDKPSGKILSSEPDEILCNNTKMLRERLSISGDRLGEEHREQDDGYVYDLYYQETVTPGWIQDILSVRAYADEGELVPDLVVHEEEVYEDEDDENEEGNWRNDYPDEESNTDSDREERYGGYWEEEHSYSRRSWQRYQREVMHELGCRGDDDDNGDDDDGDKYDSD</sequence>
<dbReference type="RefSeq" id="XP_026031437.1">
    <property type="nucleotide sequence ID" value="XM_026175652.1"/>
</dbReference>
<dbReference type="GeneID" id="113026636"/>
<evidence type="ECO:0000256" key="9">
    <source>
        <dbReference type="ARBA" id="ARBA00023242"/>
    </source>
</evidence>
<protein>
    <recommendedName>
        <fullName evidence="5">Probable RNA polymerase II nuclear localization protein SLC7A6OS</fullName>
    </recommendedName>
</protein>
<evidence type="ECO:0000256" key="3">
    <source>
        <dbReference type="ARBA" id="ARBA00004496"/>
    </source>
</evidence>
<keyword evidence="13" id="KW-1185">Reference proteome</keyword>
<evidence type="ECO:0000259" key="11">
    <source>
        <dbReference type="Pfam" id="PF08574"/>
    </source>
</evidence>
<comment type="function">
    <text evidence="1">Directs RNA polymerase II nuclear import.</text>
</comment>
<feature type="region of interest" description="Disordered" evidence="10">
    <location>
        <begin position="28"/>
        <end position="48"/>
    </location>
</feature>
<evidence type="ECO:0000256" key="2">
    <source>
        <dbReference type="ARBA" id="ARBA00004123"/>
    </source>
</evidence>
<reference evidence="13" key="2">
    <citation type="submission" date="2023-03" db="EMBL/GenBank/DDBJ databases">
        <authorList>
            <consortium name="Wellcome Sanger Institute Data Sharing"/>
        </authorList>
    </citation>
    <scope>NUCLEOTIDE SEQUENCE [LARGE SCALE GENOMIC DNA]</scope>
</reference>
<dbReference type="InterPro" id="IPR040218">
    <property type="entry name" value="SLC7A6OS"/>
</dbReference>
<reference evidence="12" key="4">
    <citation type="submission" date="2025-09" db="UniProtKB">
        <authorList>
            <consortium name="Ensembl"/>
        </authorList>
    </citation>
    <scope>IDENTIFICATION</scope>
</reference>
<evidence type="ECO:0000256" key="5">
    <source>
        <dbReference type="ARBA" id="ARBA00017036"/>
    </source>
</evidence>
<feature type="compositionally biased region" description="Acidic residues" evidence="10">
    <location>
        <begin position="316"/>
        <end position="332"/>
    </location>
</feature>
<gene>
    <name evidence="12" type="primary">SLC7A6OS</name>
</gene>
<evidence type="ECO:0000313" key="12">
    <source>
        <dbReference type="Ensembl" id="ENSACLP00000032689.1"/>
    </source>
</evidence>
<evidence type="ECO:0000256" key="8">
    <source>
        <dbReference type="ARBA" id="ARBA00022927"/>
    </source>
</evidence>
<dbReference type="OMA" id="DCYNDDE"/>
<dbReference type="Pfam" id="PF08574">
    <property type="entry name" value="Iwr1"/>
    <property type="match status" value="1"/>
</dbReference>
<dbReference type="STRING" id="8154.ENSACLP00000032689"/>
<keyword evidence="8" id="KW-0653">Protein transport</keyword>
<comment type="subcellular location">
    <subcellularLocation>
        <location evidence="3">Cytoplasm</location>
    </subcellularLocation>
    <subcellularLocation>
        <location evidence="2">Nucleus</location>
    </subcellularLocation>
</comment>
<evidence type="ECO:0000256" key="1">
    <source>
        <dbReference type="ARBA" id="ARBA00003202"/>
    </source>
</evidence>
<proteinExistence type="inferred from homology"/>
<feature type="region of interest" description="Disordered" evidence="10">
    <location>
        <begin position="118"/>
        <end position="138"/>
    </location>
</feature>
<feature type="region of interest" description="Disordered" evidence="10">
    <location>
        <begin position="311"/>
        <end position="332"/>
    </location>
</feature>
<dbReference type="GO" id="GO:0021552">
    <property type="term" value="P:midbrain-hindbrain boundary structural organization"/>
    <property type="evidence" value="ECO:0007669"/>
    <property type="project" value="Ensembl"/>
</dbReference>
<dbReference type="GO" id="GO:0015031">
    <property type="term" value="P:protein transport"/>
    <property type="evidence" value="ECO:0007669"/>
    <property type="project" value="UniProtKB-KW"/>
</dbReference>
<dbReference type="GO" id="GO:0005737">
    <property type="term" value="C:cytoplasm"/>
    <property type="evidence" value="ECO:0007669"/>
    <property type="project" value="UniProtKB-SubCell"/>
</dbReference>
<dbReference type="GeneTree" id="ENSGT00390000015672"/>
<organism evidence="12 13">
    <name type="scientific">Astatotilapia calliptera</name>
    <name type="common">Eastern happy</name>
    <name type="synonym">Chromis callipterus</name>
    <dbReference type="NCBI Taxonomy" id="8154"/>
    <lineage>
        <taxon>Eukaryota</taxon>
        <taxon>Metazoa</taxon>
        <taxon>Chordata</taxon>
        <taxon>Craniata</taxon>
        <taxon>Vertebrata</taxon>
        <taxon>Euteleostomi</taxon>
        <taxon>Actinopterygii</taxon>
        <taxon>Neopterygii</taxon>
        <taxon>Teleostei</taxon>
        <taxon>Neoteleostei</taxon>
        <taxon>Acanthomorphata</taxon>
        <taxon>Ovalentaria</taxon>
        <taxon>Cichlomorphae</taxon>
        <taxon>Cichliformes</taxon>
        <taxon>Cichlidae</taxon>
        <taxon>African cichlids</taxon>
        <taxon>Pseudocrenilabrinae</taxon>
        <taxon>Haplochromini</taxon>
        <taxon>Astatotilapia</taxon>
    </lineage>
</organism>
<reference evidence="12 13" key="1">
    <citation type="submission" date="2018-05" db="EMBL/GenBank/DDBJ databases">
        <authorList>
            <person name="Datahose"/>
        </authorList>
    </citation>
    <scope>NUCLEOTIDE SEQUENCE</scope>
</reference>
<feature type="domain" description="Transcription factor Iwr1" evidence="11">
    <location>
        <begin position="211"/>
        <end position="274"/>
    </location>
</feature>
<accession>A0A3P8QUC9</accession>